<feature type="transmembrane region" description="Helical" evidence="7">
    <location>
        <begin position="78"/>
        <end position="96"/>
    </location>
</feature>
<dbReference type="SUPFAM" id="SSF103473">
    <property type="entry name" value="MFS general substrate transporter"/>
    <property type="match status" value="1"/>
</dbReference>
<dbReference type="PROSITE" id="PS50850">
    <property type="entry name" value="MFS"/>
    <property type="match status" value="1"/>
</dbReference>
<feature type="domain" description="Major facilitator superfamily (MFS) profile" evidence="8">
    <location>
        <begin position="6"/>
        <end position="389"/>
    </location>
</feature>
<dbReference type="EMBL" id="JYBP01000003">
    <property type="protein sequence ID" value="KJE27859.1"/>
    <property type="molecule type" value="Genomic_DNA"/>
</dbReference>
<evidence type="ECO:0000256" key="6">
    <source>
        <dbReference type="ARBA" id="ARBA00023136"/>
    </source>
</evidence>
<proteinExistence type="predicted"/>
<dbReference type="Pfam" id="PF07690">
    <property type="entry name" value="MFS_1"/>
    <property type="match status" value="1"/>
</dbReference>
<dbReference type="GO" id="GO:0005886">
    <property type="term" value="C:plasma membrane"/>
    <property type="evidence" value="ECO:0007669"/>
    <property type="project" value="UniProtKB-SubCell"/>
</dbReference>
<protein>
    <submittedName>
        <fullName evidence="9">LacY proton/sugar symporter family protein</fullName>
    </submittedName>
</protein>
<feature type="transmembrane region" description="Helical" evidence="7">
    <location>
        <begin position="165"/>
        <end position="184"/>
    </location>
</feature>
<comment type="subcellular location">
    <subcellularLocation>
        <location evidence="1">Cell membrane</location>
        <topology evidence="1">Multi-pass membrane protein</topology>
    </subcellularLocation>
</comment>
<feature type="transmembrane region" description="Helical" evidence="7">
    <location>
        <begin position="364"/>
        <end position="384"/>
    </location>
</feature>
<feature type="transmembrane region" description="Helical" evidence="7">
    <location>
        <begin position="335"/>
        <end position="358"/>
    </location>
</feature>
<evidence type="ECO:0000313" key="9">
    <source>
        <dbReference type="EMBL" id="KJE27859.1"/>
    </source>
</evidence>
<keyword evidence="4 7" id="KW-0812">Transmembrane</keyword>
<evidence type="ECO:0000313" key="10">
    <source>
        <dbReference type="Proteomes" id="UP000032522"/>
    </source>
</evidence>
<dbReference type="InterPro" id="IPR001958">
    <property type="entry name" value="Tet-R_TetA/multi-R_MdtG-like"/>
</dbReference>
<keyword evidence="6 7" id="KW-0472">Membrane</keyword>
<feature type="transmembrane region" description="Helical" evidence="7">
    <location>
        <begin position="209"/>
        <end position="237"/>
    </location>
</feature>
<feature type="transmembrane region" description="Helical" evidence="7">
    <location>
        <begin position="243"/>
        <end position="265"/>
    </location>
</feature>
<comment type="caution">
    <text evidence="9">The sequence shown here is derived from an EMBL/GenBank/DDBJ whole genome shotgun (WGS) entry which is preliminary data.</text>
</comment>
<dbReference type="GO" id="GO:0022857">
    <property type="term" value="F:transmembrane transporter activity"/>
    <property type="evidence" value="ECO:0007669"/>
    <property type="project" value="InterPro"/>
</dbReference>
<keyword evidence="5 7" id="KW-1133">Transmembrane helix</keyword>
<dbReference type="AlphaFoldDB" id="A0A0D8BV47"/>
<evidence type="ECO:0000256" key="4">
    <source>
        <dbReference type="ARBA" id="ARBA00022692"/>
    </source>
</evidence>
<evidence type="ECO:0000256" key="2">
    <source>
        <dbReference type="ARBA" id="ARBA00022448"/>
    </source>
</evidence>
<feature type="transmembrane region" description="Helical" evidence="7">
    <location>
        <begin position="277"/>
        <end position="295"/>
    </location>
</feature>
<keyword evidence="3" id="KW-1003">Cell membrane</keyword>
<reference evidence="9 10" key="1">
    <citation type="submission" date="2015-01" db="EMBL/GenBank/DDBJ databases">
        <authorList>
            <person name="Filippidou S."/>
            <person name="Jeanneret N."/>
            <person name="Russel-Delif L."/>
            <person name="Junier T."/>
            <person name="Wunderlin T."/>
            <person name="Molina V."/>
            <person name="Johnson S.L."/>
            <person name="Davenport K.W."/>
            <person name="Chain P.S."/>
            <person name="Dorador C."/>
            <person name="Junier P."/>
        </authorList>
    </citation>
    <scope>NUCLEOTIDE SEQUENCE [LARGE SCALE GENOMIC DNA]</scope>
    <source>
        <strain evidence="9 10">Et7/4</strain>
    </source>
</reference>
<dbReference type="PANTHER" id="PTHR43414:SF6">
    <property type="entry name" value="MULTIDRUG RESISTANCE PROTEIN MDTG"/>
    <property type="match status" value="1"/>
</dbReference>
<accession>A0A0D8BV47</accession>
<dbReference type="InterPro" id="IPR011701">
    <property type="entry name" value="MFS"/>
</dbReference>
<dbReference type="PRINTS" id="PR01035">
    <property type="entry name" value="TCRTETA"/>
</dbReference>
<organism evidence="9 10">
    <name type="scientific">Geobacillus kaustophilus</name>
    <dbReference type="NCBI Taxonomy" id="1462"/>
    <lineage>
        <taxon>Bacteria</taxon>
        <taxon>Bacillati</taxon>
        <taxon>Bacillota</taxon>
        <taxon>Bacilli</taxon>
        <taxon>Bacillales</taxon>
        <taxon>Anoxybacillaceae</taxon>
        <taxon>Geobacillus</taxon>
        <taxon>Geobacillus thermoleovorans group</taxon>
    </lineage>
</organism>
<dbReference type="PANTHER" id="PTHR43414">
    <property type="entry name" value="MULTIDRUG RESISTANCE PROTEIN MDTG"/>
    <property type="match status" value="1"/>
</dbReference>
<feature type="transmembrane region" description="Helical" evidence="7">
    <location>
        <begin position="134"/>
        <end position="153"/>
    </location>
</feature>
<evidence type="ECO:0000256" key="3">
    <source>
        <dbReference type="ARBA" id="ARBA00022475"/>
    </source>
</evidence>
<name>A0A0D8BV47_GEOKU</name>
<gene>
    <name evidence="9" type="ORF">LG52_2860</name>
</gene>
<feature type="transmembrane region" description="Helical" evidence="7">
    <location>
        <begin position="301"/>
        <end position="323"/>
    </location>
</feature>
<evidence type="ECO:0000256" key="5">
    <source>
        <dbReference type="ARBA" id="ARBA00022989"/>
    </source>
</evidence>
<dbReference type="PATRIC" id="fig|1462.6.peg.3156"/>
<dbReference type="OrthoDB" id="65739at2"/>
<keyword evidence="2" id="KW-0813">Transport</keyword>
<evidence type="ECO:0000256" key="7">
    <source>
        <dbReference type="SAM" id="Phobius"/>
    </source>
</evidence>
<feature type="transmembrane region" description="Helical" evidence="7">
    <location>
        <begin position="9"/>
        <end position="33"/>
    </location>
</feature>
<evidence type="ECO:0000259" key="8">
    <source>
        <dbReference type="PROSITE" id="PS50850"/>
    </source>
</evidence>
<dbReference type="Gene3D" id="1.20.1250.20">
    <property type="entry name" value="MFS general substrate transporter like domains"/>
    <property type="match status" value="1"/>
</dbReference>
<sequence length="411" mass="44570">MNWKRSVRILWLCNFMVSAGMTMVIPFLSLLLWEMGVTEHHTLSIWTGLVFSATFLSAAIMAPVWGVFADKYGQRANLIRAGIGMGLITGCMAFAHSPTALLVLRFLVGFFSGFITVSFSYLARVVPKSHSGEALGTLQTGSIAGNIIGPLIGGALSDWFGFRPVFLVTGLCILATLLPVIFWLEKDPVARQTKENQASFKEVFEHRTLVLFVATFLVQIAVLGVNSMMTIFVQSLVGHSSNLAFLSGLASSITGIATMIGTPYLGKLGDRIGQEKMLPMLLVLSGLLALPQVWTDHIYELYVWRFLQGLVVGGVWPAIQALINVQSPRRIQGRVFGVTASSRFLGNLAGPTAAGAIAGLCSTTYIFALSGLLLVATGILVGYAHRSAPNTARGEMKEKLVAWMHRLHSRH</sequence>
<dbReference type="InterPro" id="IPR020846">
    <property type="entry name" value="MFS_dom"/>
</dbReference>
<feature type="transmembrane region" description="Helical" evidence="7">
    <location>
        <begin position="102"/>
        <end position="122"/>
    </location>
</feature>
<feature type="transmembrane region" description="Helical" evidence="7">
    <location>
        <begin position="45"/>
        <end position="66"/>
    </location>
</feature>
<dbReference type="RefSeq" id="WP_044732416.1">
    <property type="nucleotide sequence ID" value="NZ_JYBP01000003.1"/>
</dbReference>
<dbReference type="InterPro" id="IPR036259">
    <property type="entry name" value="MFS_trans_sf"/>
</dbReference>
<dbReference type="Proteomes" id="UP000032522">
    <property type="component" value="Unassembled WGS sequence"/>
</dbReference>
<evidence type="ECO:0000256" key="1">
    <source>
        <dbReference type="ARBA" id="ARBA00004651"/>
    </source>
</evidence>